<dbReference type="AlphaFoldDB" id="A0A9D4KR42"/>
<gene>
    <name evidence="1" type="ORF">DPMN_117550</name>
</gene>
<evidence type="ECO:0000313" key="2">
    <source>
        <dbReference type="Proteomes" id="UP000828390"/>
    </source>
</evidence>
<dbReference type="EMBL" id="JAIWYP010000004">
    <property type="protein sequence ID" value="KAH3844009.1"/>
    <property type="molecule type" value="Genomic_DNA"/>
</dbReference>
<organism evidence="1 2">
    <name type="scientific">Dreissena polymorpha</name>
    <name type="common">Zebra mussel</name>
    <name type="synonym">Mytilus polymorpha</name>
    <dbReference type="NCBI Taxonomy" id="45954"/>
    <lineage>
        <taxon>Eukaryota</taxon>
        <taxon>Metazoa</taxon>
        <taxon>Spiralia</taxon>
        <taxon>Lophotrochozoa</taxon>
        <taxon>Mollusca</taxon>
        <taxon>Bivalvia</taxon>
        <taxon>Autobranchia</taxon>
        <taxon>Heteroconchia</taxon>
        <taxon>Euheterodonta</taxon>
        <taxon>Imparidentia</taxon>
        <taxon>Neoheterodontei</taxon>
        <taxon>Myida</taxon>
        <taxon>Dreissenoidea</taxon>
        <taxon>Dreissenidae</taxon>
        <taxon>Dreissena</taxon>
    </lineage>
</organism>
<accession>A0A9D4KR42</accession>
<dbReference type="Proteomes" id="UP000828390">
    <property type="component" value="Unassembled WGS sequence"/>
</dbReference>
<protein>
    <submittedName>
        <fullName evidence="1">Uncharacterized protein</fullName>
    </submittedName>
</protein>
<comment type="caution">
    <text evidence="1">The sequence shown here is derived from an EMBL/GenBank/DDBJ whole genome shotgun (WGS) entry which is preliminary data.</text>
</comment>
<keyword evidence="2" id="KW-1185">Reference proteome</keyword>
<evidence type="ECO:0000313" key="1">
    <source>
        <dbReference type="EMBL" id="KAH3844009.1"/>
    </source>
</evidence>
<reference evidence="1" key="2">
    <citation type="submission" date="2020-11" db="EMBL/GenBank/DDBJ databases">
        <authorList>
            <person name="McCartney M.A."/>
            <person name="Auch B."/>
            <person name="Kono T."/>
            <person name="Mallez S."/>
            <person name="Becker A."/>
            <person name="Gohl D.M."/>
            <person name="Silverstein K.A.T."/>
            <person name="Koren S."/>
            <person name="Bechman K.B."/>
            <person name="Herman A."/>
            <person name="Abrahante J.E."/>
            <person name="Garbe J."/>
        </authorList>
    </citation>
    <scope>NUCLEOTIDE SEQUENCE</scope>
    <source>
        <strain evidence="1">Duluth1</strain>
        <tissue evidence="1">Whole animal</tissue>
    </source>
</reference>
<reference evidence="1" key="1">
    <citation type="journal article" date="2019" name="bioRxiv">
        <title>The Genome of the Zebra Mussel, Dreissena polymorpha: A Resource for Invasive Species Research.</title>
        <authorList>
            <person name="McCartney M.A."/>
            <person name="Auch B."/>
            <person name="Kono T."/>
            <person name="Mallez S."/>
            <person name="Zhang Y."/>
            <person name="Obille A."/>
            <person name="Becker A."/>
            <person name="Abrahante J.E."/>
            <person name="Garbe J."/>
            <person name="Badalamenti J.P."/>
            <person name="Herman A."/>
            <person name="Mangelson H."/>
            <person name="Liachko I."/>
            <person name="Sullivan S."/>
            <person name="Sone E.D."/>
            <person name="Koren S."/>
            <person name="Silverstein K.A.T."/>
            <person name="Beckman K.B."/>
            <person name="Gohl D.M."/>
        </authorList>
    </citation>
    <scope>NUCLEOTIDE SEQUENCE</scope>
    <source>
        <strain evidence="1">Duluth1</strain>
        <tissue evidence="1">Whole animal</tissue>
    </source>
</reference>
<sequence>MATNYGRSLVAQVATTAFIVAAAVETTATQIRARIQGYYPGDIVDDCTGTSLQSSSWLRFCEAAR</sequence>
<proteinExistence type="predicted"/>
<name>A0A9D4KR42_DREPO</name>